<evidence type="ECO:0000259" key="1">
    <source>
        <dbReference type="PROSITE" id="PS50914"/>
    </source>
</evidence>
<dbReference type="Proteomes" id="UP000070299">
    <property type="component" value="Unassembled WGS sequence"/>
</dbReference>
<accession>A0A148KLM7</accession>
<dbReference type="RefSeq" id="WP_068381622.1">
    <property type="nucleotide sequence ID" value="NZ_LSNE01000015.1"/>
</dbReference>
<dbReference type="EMBL" id="LSNE01000015">
    <property type="protein sequence ID" value="KXI27169.1"/>
    <property type="molecule type" value="Genomic_DNA"/>
</dbReference>
<dbReference type="PROSITE" id="PS50914">
    <property type="entry name" value="BON"/>
    <property type="match status" value="2"/>
</dbReference>
<gene>
    <name evidence="2" type="ORF">AX660_01935</name>
</gene>
<proteinExistence type="predicted"/>
<sequence>MLSIKKSVAIALLLGVTTIQGCAVLVVGAGVGAASAAHDRRTLGAQVDDKTAASKISVALNEVEALKKHTNITVQVFNGTALLVGQAPSNELIQLAQQTAGSIKNIKKLHNQIRLGKPISTSAAANDVWLASKVKTQLLADKRVDGLNVEIEVENAEVFLMGLVSQQEANIAVDITRNIEGVKQVVKAFEYF</sequence>
<dbReference type="AlphaFoldDB" id="A0A148KLM7"/>
<evidence type="ECO:0000313" key="3">
    <source>
        <dbReference type="Proteomes" id="UP000070299"/>
    </source>
</evidence>
<dbReference type="STRING" id="1799789.AX660_01935"/>
<dbReference type="InterPro" id="IPR007055">
    <property type="entry name" value="BON_dom"/>
</dbReference>
<comment type="caution">
    <text evidence="2">The sequence shown here is derived from an EMBL/GenBank/DDBJ whole genome shotgun (WGS) entry which is preliminary data.</text>
</comment>
<evidence type="ECO:0000313" key="2">
    <source>
        <dbReference type="EMBL" id="KXI27169.1"/>
    </source>
</evidence>
<name>A0A148KLM7_9ALTE</name>
<dbReference type="Pfam" id="PF04972">
    <property type="entry name" value="BON"/>
    <property type="match status" value="2"/>
</dbReference>
<dbReference type="OrthoDB" id="9783990at2"/>
<keyword evidence="3" id="KW-1185">Reference proteome</keyword>
<feature type="domain" description="BON" evidence="1">
    <location>
        <begin position="126"/>
        <end position="192"/>
    </location>
</feature>
<dbReference type="PANTHER" id="PTHR34606:SF4">
    <property type="entry name" value="OUTER MEMBRANE LIPOPROTEIN DOLP"/>
    <property type="match status" value="1"/>
</dbReference>
<feature type="domain" description="BON" evidence="1">
    <location>
        <begin position="48"/>
        <end position="117"/>
    </location>
</feature>
<reference evidence="3" key="1">
    <citation type="submission" date="2016-02" db="EMBL/GenBank/DDBJ databases">
        <authorList>
            <person name="Schultz-Johansen M."/>
            <person name="Glaring M.A."/>
            <person name="Bech P.K."/>
            <person name="Stougaard P."/>
        </authorList>
    </citation>
    <scope>NUCLEOTIDE SEQUENCE [LARGE SCALE GENOMIC DNA]</scope>
    <source>
        <strain evidence="3">S66</strain>
    </source>
</reference>
<dbReference type="PANTHER" id="PTHR34606">
    <property type="entry name" value="BON DOMAIN-CONTAINING PROTEIN"/>
    <property type="match status" value="1"/>
</dbReference>
<dbReference type="PROSITE" id="PS51257">
    <property type="entry name" value="PROKAR_LIPOPROTEIN"/>
    <property type="match status" value="1"/>
</dbReference>
<protein>
    <recommendedName>
        <fullName evidence="1">BON domain-containing protein</fullName>
    </recommendedName>
</protein>
<dbReference type="InterPro" id="IPR051686">
    <property type="entry name" value="Lipoprotein_DolP"/>
</dbReference>
<organism evidence="2 3">
    <name type="scientific">Paraglaciecola hydrolytica</name>
    <dbReference type="NCBI Taxonomy" id="1799789"/>
    <lineage>
        <taxon>Bacteria</taxon>
        <taxon>Pseudomonadati</taxon>
        <taxon>Pseudomonadota</taxon>
        <taxon>Gammaproteobacteria</taxon>
        <taxon>Alteromonadales</taxon>
        <taxon>Alteromonadaceae</taxon>
        <taxon>Paraglaciecola</taxon>
    </lineage>
</organism>